<evidence type="ECO:0000256" key="1">
    <source>
        <dbReference type="SAM" id="MobiDB-lite"/>
    </source>
</evidence>
<comment type="caution">
    <text evidence="3">The sequence shown here is derived from an EMBL/GenBank/DDBJ whole genome shotgun (WGS) entry which is preliminary data.</text>
</comment>
<feature type="transmembrane region" description="Helical" evidence="2">
    <location>
        <begin position="122"/>
        <end position="140"/>
    </location>
</feature>
<reference evidence="4" key="1">
    <citation type="submission" date="2016-04" db="EMBL/GenBank/DDBJ databases">
        <authorList>
            <person name="Strapagiel D."/>
            <person name="Borowka P."/>
            <person name="Marciniak B."/>
            <person name="Bakula Z."/>
            <person name="Van Ingen J."/>
            <person name="Safianowska A."/>
            <person name="Dziadek J."/>
            <person name="Jagielski T."/>
        </authorList>
    </citation>
    <scope>NUCLEOTIDE SEQUENCE [LARGE SCALE GENOMIC DNA]</scope>
    <source>
        <strain evidence="4">1010001458</strain>
    </source>
</reference>
<keyword evidence="2" id="KW-0812">Transmembrane</keyword>
<dbReference type="EMBL" id="LWCI01000139">
    <property type="protein sequence ID" value="KZS59483.1"/>
    <property type="molecule type" value="Genomic_DNA"/>
</dbReference>
<keyword evidence="4" id="KW-1185">Reference proteome</keyword>
<evidence type="ECO:0000313" key="4">
    <source>
        <dbReference type="Proteomes" id="UP000077342"/>
    </source>
</evidence>
<dbReference type="AlphaFoldDB" id="A0A163XKP6"/>
<feature type="compositionally biased region" description="Basic residues" evidence="1">
    <location>
        <begin position="171"/>
        <end position="185"/>
    </location>
</feature>
<gene>
    <name evidence="3" type="ORF">A4G28_20120</name>
</gene>
<feature type="compositionally biased region" description="Low complexity" evidence="1">
    <location>
        <begin position="186"/>
        <end position="205"/>
    </location>
</feature>
<dbReference type="Proteomes" id="UP000077342">
    <property type="component" value="Unassembled WGS sequence"/>
</dbReference>
<feature type="region of interest" description="Disordered" evidence="1">
    <location>
        <begin position="171"/>
        <end position="227"/>
    </location>
</feature>
<keyword evidence="2" id="KW-0472">Membrane</keyword>
<keyword evidence="2" id="KW-1133">Transmembrane helix</keyword>
<accession>A0A163XKP6</accession>
<proteinExistence type="predicted"/>
<evidence type="ECO:0008006" key="5">
    <source>
        <dbReference type="Google" id="ProtNLM"/>
    </source>
</evidence>
<evidence type="ECO:0000313" key="3">
    <source>
        <dbReference type="EMBL" id="KZS59483.1"/>
    </source>
</evidence>
<evidence type="ECO:0000256" key="2">
    <source>
        <dbReference type="SAM" id="Phobius"/>
    </source>
</evidence>
<protein>
    <recommendedName>
        <fullName evidence="5">MMPL family protein</fullName>
    </recommendedName>
</protein>
<name>A0A163XKP6_9MYCO</name>
<sequence length="227" mass="23119">MTLRGNAIPDISVLLPEATGLSPAGLDAYAAALSRVPDVSSVTSPGGTFVHGRLAGPPAAPSGIKDRSAFVTVGSTAPLYPAASAVQLDRLHAVPTPAGRPVQLAGVAQSNRDSVHAIATRLPVVLTFIVLITVVLVFLLNSGEVIVDELAVVRCSPVGRQAVCPPAVRGQVHRAGRRRDRRRRAAAVPVGGARSAGAAAGPSRRAQPDSESGPGTGDSAGDFLTNR</sequence>
<organism evidence="3 4">
    <name type="scientific">Mycobacterium ostraviense</name>
    <dbReference type="NCBI Taxonomy" id="2738409"/>
    <lineage>
        <taxon>Bacteria</taxon>
        <taxon>Bacillati</taxon>
        <taxon>Actinomycetota</taxon>
        <taxon>Actinomycetes</taxon>
        <taxon>Mycobacteriales</taxon>
        <taxon>Mycobacteriaceae</taxon>
        <taxon>Mycobacterium</taxon>
    </lineage>
</organism>